<reference evidence="1" key="1">
    <citation type="submission" date="2013-05" db="EMBL/GenBank/DDBJ databases">
        <authorList>
            <person name="Yim A.K.Y."/>
            <person name="Chan T.F."/>
            <person name="Ji K.M."/>
            <person name="Liu X.Y."/>
            <person name="Zhou J.W."/>
            <person name="Li R.Q."/>
            <person name="Yang K.Y."/>
            <person name="Li J."/>
            <person name="Li M."/>
            <person name="Law P.T.W."/>
            <person name="Wu Y.L."/>
            <person name="Cai Z.L."/>
            <person name="Qin H."/>
            <person name="Bao Y."/>
            <person name="Leung R.K.K."/>
            <person name="Ng P.K.S."/>
            <person name="Zou J."/>
            <person name="Zhong X.J."/>
            <person name="Ran P.X."/>
            <person name="Zhong N.S."/>
            <person name="Liu Z.G."/>
            <person name="Tsui S.K.W."/>
        </authorList>
    </citation>
    <scope>NUCLEOTIDE SEQUENCE</scope>
    <source>
        <strain evidence="1">Derf</strain>
        <tissue evidence="1">Whole organism</tissue>
    </source>
</reference>
<dbReference type="Proteomes" id="UP000790347">
    <property type="component" value="Unassembled WGS sequence"/>
</dbReference>
<accession>A0A922HKW7</accession>
<dbReference type="AlphaFoldDB" id="A0A922HKW7"/>
<organism evidence="1 2">
    <name type="scientific">Dermatophagoides farinae</name>
    <name type="common">American house dust mite</name>
    <dbReference type="NCBI Taxonomy" id="6954"/>
    <lineage>
        <taxon>Eukaryota</taxon>
        <taxon>Metazoa</taxon>
        <taxon>Ecdysozoa</taxon>
        <taxon>Arthropoda</taxon>
        <taxon>Chelicerata</taxon>
        <taxon>Arachnida</taxon>
        <taxon>Acari</taxon>
        <taxon>Acariformes</taxon>
        <taxon>Sarcoptiformes</taxon>
        <taxon>Astigmata</taxon>
        <taxon>Psoroptidia</taxon>
        <taxon>Analgoidea</taxon>
        <taxon>Pyroglyphidae</taxon>
        <taxon>Dermatophagoidinae</taxon>
        <taxon>Dermatophagoides</taxon>
    </lineage>
</organism>
<evidence type="ECO:0008006" key="3">
    <source>
        <dbReference type="Google" id="ProtNLM"/>
    </source>
</evidence>
<comment type="caution">
    <text evidence="1">The sequence shown here is derived from an EMBL/GenBank/DDBJ whole genome shotgun (WGS) entry which is preliminary data.</text>
</comment>
<dbReference type="GO" id="GO:0003676">
    <property type="term" value="F:nucleic acid binding"/>
    <property type="evidence" value="ECO:0007669"/>
    <property type="project" value="InterPro"/>
</dbReference>
<dbReference type="InterPro" id="IPR012337">
    <property type="entry name" value="RNaseH-like_sf"/>
</dbReference>
<dbReference type="SUPFAM" id="SSF53098">
    <property type="entry name" value="Ribonuclease H-like"/>
    <property type="match status" value="1"/>
</dbReference>
<proteinExistence type="predicted"/>
<dbReference type="EMBL" id="ASGP02000007">
    <property type="protein sequence ID" value="KAH9496957.1"/>
    <property type="molecule type" value="Genomic_DNA"/>
</dbReference>
<name>A0A922HKW7_DERFA</name>
<sequence length="124" mass="14547">MNKSVSILHRTPMIYKNVKPFENLHIDLWEAPVPSVQGCKYGMLIVDHYSRFTFGIHIVSKSDAVSSLIKFIEFHHKKFKRKIKSIRADQPRSKRLKFDKIVLYKNPVHEISHSNSVNLRSFKV</sequence>
<dbReference type="Gene3D" id="3.30.420.10">
    <property type="entry name" value="Ribonuclease H-like superfamily/Ribonuclease H"/>
    <property type="match status" value="1"/>
</dbReference>
<gene>
    <name evidence="1" type="ORF">DERF_012978</name>
</gene>
<evidence type="ECO:0000313" key="1">
    <source>
        <dbReference type="EMBL" id="KAH9496957.1"/>
    </source>
</evidence>
<dbReference type="InterPro" id="IPR036397">
    <property type="entry name" value="RNaseH_sf"/>
</dbReference>
<evidence type="ECO:0000313" key="2">
    <source>
        <dbReference type="Proteomes" id="UP000790347"/>
    </source>
</evidence>
<reference evidence="1" key="2">
    <citation type="journal article" date="2022" name="Res Sq">
        <title>Comparative Genomics Reveals Insights into the Divergent Evolution of Astigmatic Mites and Household Pest Adaptations.</title>
        <authorList>
            <person name="Xiong Q."/>
            <person name="Wan A.T.-Y."/>
            <person name="Liu X.-Y."/>
            <person name="Fung C.S.-H."/>
            <person name="Xiao X."/>
            <person name="Malainual N."/>
            <person name="Hou J."/>
            <person name="Wang L."/>
            <person name="Wang M."/>
            <person name="Yang K."/>
            <person name="Cui Y."/>
            <person name="Leung E."/>
            <person name="Nong W."/>
            <person name="Shin S.-K."/>
            <person name="Au S."/>
            <person name="Jeong K.Y."/>
            <person name="Chew F.T."/>
            <person name="Hui J."/>
            <person name="Leung T.F."/>
            <person name="Tungtrongchitr A."/>
            <person name="Zhong N."/>
            <person name="Liu Z."/>
            <person name="Tsui S."/>
        </authorList>
    </citation>
    <scope>NUCLEOTIDE SEQUENCE</scope>
    <source>
        <strain evidence="1">Derf</strain>
        <tissue evidence="1">Whole organism</tissue>
    </source>
</reference>
<protein>
    <recommendedName>
        <fullName evidence="3">Integrase catalytic domain-containing protein</fullName>
    </recommendedName>
</protein>
<keyword evidence="2" id="KW-1185">Reference proteome</keyword>